<dbReference type="Proteomes" id="UP001175226">
    <property type="component" value="Unassembled WGS sequence"/>
</dbReference>
<feature type="region of interest" description="Disordered" evidence="1">
    <location>
        <begin position="1"/>
        <end position="129"/>
    </location>
</feature>
<evidence type="ECO:0000313" key="3">
    <source>
        <dbReference type="Proteomes" id="UP001175226"/>
    </source>
</evidence>
<evidence type="ECO:0000256" key="1">
    <source>
        <dbReference type="SAM" id="MobiDB-lite"/>
    </source>
</evidence>
<name>A0AA39M5M9_9AGAR</name>
<comment type="caution">
    <text evidence="2">The sequence shown here is derived from an EMBL/GenBank/DDBJ whole genome shotgun (WGS) entry which is preliminary data.</text>
</comment>
<organism evidence="2 3">
    <name type="scientific">Armillaria borealis</name>
    <dbReference type="NCBI Taxonomy" id="47425"/>
    <lineage>
        <taxon>Eukaryota</taxon>
        <taxon>Fungi</taxon>
        <taxon>Dikarya</taxon>
        <taxon>Basidiomycota</taxon>
        <taxon>Agaricomycotina</taxon>
        <taxon>Agaricomycetes</taxon>
        <taxon>Agaricomycetidae</taxon>
        <taxon>Agaricales</taxon>
        <taxon>Marasmiineae</taxon>
        <taxon>Physalacriaceae</taxon>
        <taxon>Armillaria</taxon>
    </lineage>
</organism>
<evidence type="ECO:0000313" key="2">
    <source>
        <dbReference type="EMBL" id="KAK0421862.1"/>
    </source>
</evidence>
<proteinExistence type="predicted"/>
<dbReference type="AlphaFoldDB" id="A0AA39M5M9"/>
<gene>
    <name evidence="2" type="ORF">EV421DRAFT_604140</name>
</gene>
<feature type="compositionally biased region" description="Polar residues" evidence="1">
    <location>
        <begin position="48"/>
        <end position="74"/>
    </location>
</feature>
<reference evidence="2" key="1">
    <citation type="submission" date="2023-06" db="EMBL/GenBank/DDBJ databases">
        <authorList>
            <consortium name="Lawrence Berkeley National Laboratory"/>
            <person name="Ahrendt S."/>
            <person name="Sahu N."/>
            <person name="Indic B."/>
            <person name="Wong-Bajracharya J."/>
            <person name="Merenyi Z."/>
            <person name="Ke H.-M."/>
            <person name="Monk M."/>
            <person name="Kocsube S."/>
            <person name="Drula E."/>
            <person name="Lipzen A."/>
            <person name="Balint B."/>
            <person name="Henrissat B."/>
            <person name="Andreopoulos B."/>
            <person name="Martin F.M."/>
            <person name="Harder C.B."/>
            <person name="Rigling D."/>
            <person name="Ford K.L."/>
            <person name="Foster G.D."/>
            <person name="Pangilinan J."/>
            <person name="Papanicolaou A."/>
            <person name="Barry K."/>
            <person name="LaButti K."/>
            <person name="Viragh M."/>
            <person name="Koriabine M."/>
            <person name="Yan M."/>
            <person name="Riley R."/>
            <person name="Champramary S."/>
            <person name="Plett K.L."/>
            <person name="Tsai I.J."/>
            <person name="Slot J."/>
            <person name="Sipos G."/>
            <person name="Plett J."/>
            <person name="Nagy L.G."/>
            <person name="Grigoriev I.V."/>
        </authorList>
    </citation>
    <scope>NUCLEOTIDE SEQUENCE</scope>
    <source>
        <strain evidence="2">FPL87.14</strain>
    </source>
</reference>
<keyword evidence="3" id="KW-1185">Reference proteome</keyword>
<sequence length="380" mass="41368">MTPERYGISIQVTRTVTTSPSDPFRPHTPPPQLEFATPEIHRTPRTLDGNSQVSSLYTPQGSSSGSPALPTATTDPGIEKAPQKQKSFHHAGFPMIPTLPPPQSHSRDNSVASPSTTASNSAGDAASISDTKCGWFSRGPATGWRKRLFSSSLFGSRSASQALSPQEDKQFILNLPVDSDHVGCSGLLSQTTLSPSSFFWDESTPVVSIYVPQSILSPAESLEVEANMQDAFNSERYRDYPVVSSSTAADGDDDPTLERLAALYRDIFPTPYSWTQINLHDEGTDVRTQIQSLLRDLVHPWRTVDLLSPSAEAVVMDVLQQELDDSSCPDEYRTVCMKCIQTLSKARNIVPSSFSCRDVIREGENPVWGGGFSVSAQSAL</sequence>
<feature type="compositionally biased region" description="Polar residues" evidence="1">
    <location>
        <begin position="109"/>
        <end position="122"/>
    </location>
</feature>
<feature type="compositionally biased region" description="Polar residues" evidence="1">
    <location>
        <begin position="10"/>
        <end position="21"/>
    </location>
</feature>
<protein>
    <submittedName>
        <fullName evidence="2">Uncharacterized protein</fullName>
    </submittedName>
</protein>
<accession>A0AA39M5M9</accession>
<dbReference type="EMBL" id="JAUEPT010000276">
    <property type="protein sequence ID" value="KAK0421862.1"/>
    <property type="molecule type" value="Genomic_DNA"/>
</dbReference>